<evidence type="ECO:0000313" key="4">
    <source>
        <dbReference type="EMBL" id="PNQ98828.1"/>
    </source>
</evidence>
<reference evidence="3 5" key="1">
    <citation type="journal article" date="2014" name="Genome Announc.">
        <title>Complete Genome Sequence of the Model Rhizosphere Strain Azospirillum brasilense Az39, Successfully Applied in Agriculture.</title>
        <authorList>
            <person name="Rivera D."/>
            <person name="Revale S."/>
            <person name="Molina R."/>
            <person name="Gualpa J."/>
            <person name="Puente M."/>
            <person name="Maroniche G."/>
            <person name="Paris G."/>
            <person name="Baker D."/>
            <person name="Clavijo B."/>
            <person name="McLay K."/>
            <person name="Spaepen S."/>
            <person name="Perticari A."/>
            <person name="Vazquez M."/>
            <person name="Wisniewski-Dye F."/>
            <person name="Watkins C."/>
            <person name="Martinez-Abarca F."/>
            <person name="Vanderleyden J."/>
            <person name="Cassan F."/>
        </authorList>
    </citation>
    <scope>NUCLEOTIDE SEQUENCE [LARGE SCALE GENOMIC DNA]</scope>
    <source>
        <strain evidence="3 5">Az39</strain>
        <plasmid evidence="3">AbAZ39_p2</plasmid>
    </source>
</reference>
<geneLocation type="plasmid" evidence="4">
    <name>p7unnamed</name>
</geneLocation>
<dbReference type="Pfam" id="PF05239">
    <property type="entry name" value="PRC"/>
    <property type="match status" value="1"/>
</dbReference>
<evidence type="ECO:0000256" key="1">
    <source>
        <dbReference type="SAM" id="SignalP"/>
    </source>
</evidence>
<proteinExistence type="predicted"/>
<dbReference type="EMBL" id="POWG01000010">
    <property type="protein sequence ID" value="PNQ98828.1"/>
    <property type="molecule type" value="Genomic_DNA"/>
</dbReference>
<gene>
    <name evidence="3" type="ORF">ABAZ39_26305</name>
    <name evidence="4" type="ORF">C1S70_11805</name>
</gene>
<dbReference type="EMBL" id="CP007795">
    <property type="protein sequence ID" value="AIB15407.1"/>
    <property type="molecule type" value="Genomic_DNA"/>
</dbReference>
<dbReference type="AlphaFoldDB" id="A0A060DRP1"/>
<dbReference type="Gene3D" id="2.30.30.240">
    <property type="entry name" value="PRC-barrel domain"/>
    <property type="match status" value="1"/>
</dbReference>
<dbReference type="InterPro" id="IPR027275">
    <property type="entry name" value="PRC-brl_dom"/>
</dbReference>
<protein>
    <recommendedName>
        <fullName evidence="2">PRC-barrel domain-containing protein</fullName>
    </recommendedName>
</protein>
<dbReference type="RefSeq" id="WP_040136869.1">
    <property type="nucleotide sequence ID" value="NZ_CP007795.1"/>
</dbReference>
<dbReference type="InterPro" id="IPR011033">
    <property type="entry name" value="PRC_barrel-like_sf"/>
</dbReference>
<feature type="signal peptide" evidence="1">
    <location>
        <begin position="1"/>
        <end position="21"/>
    </location>
</feature>
<keyword evidence="3" id="KW-0614">Plasmid</keyword>
<geneLocation type="plasmid" evidence="3 5">
    <name>AbAZ39_p2</name>
</geneLocation>
<organism evidence="3 5">
    <name type="scientific">Azospirillum argentinense</name>
    <dbReference type="NCBI Taxonomy" id="2970906"/>
    <lineage>
        <taxon>Bacteria</taxon>
        <taxon>Pseudomonadati</taxon>
        <taxon>Pseudomonadota</taxon>
        <taxon>Alphaproteobacteria</taxon>
        <taxon>Rhodospirillales</taxon>
        <taxon>Azospirillaceae</taxon>
        <taxon>Azospirillum</taxon>
    </lineage>
</organism>
<evidence type="ECO:0000259" key="2">
    <source>
        <dbReference type="Pfam" id="PF05239"/>
    </source>
</evidence>
<dbReference type="OrthoDB" id="7304889at2"/>
<feature type="domain" description="PRC-barrel" evidence="2">
    <location>
        <begin position="48"/>
        <end position="115"/>
    </location>
</feature>
<reference evidence="4 6" key="2">
    <citation type="submission" date="2018-01" db="EMBL/GenBank/DDBJ databases">
        <title>Whole genome sequence of Azospirillum brasilense REC3 isolated from strawberry roots.</title>
        <authorList>
            <person name="Fontana C.A."/>
            <person name="Salazar S.M."/>
            <person name="Bassi D."/>
            <person name="Puglisi E."/>
            <person name="Lovaisa N.C."/>
            <person name="Toffoli L.M."/>
            <person name="Pedraza R."/>
            <person name="Cocconcelli P.S."/>
        </authorList>
    </citation>
    <scope>NUCLEOTIDE SEQUENCE [LARGE SCALE GENOMIC DNA]</scope>
    <source>
        <strain evidence="4 6">REC3</strain>
        <plasmid evidence="4">p7unnamed</plasmid>
    </source>
</reference>
<dbReference type="Proteomes" id="UP000027186">
    <property type="component" value="Plasmid AbAZ39_p2"/>
</dbReference>
<name>A0A060DRP1_9PROT</name>
<accession>A0A2K1G219</accession>
<sequence>MKSMMTAFGLAVLVAGGPAFAQSTTTAPKPPAVASTDGQIDPALARMNADQLKGKNIYGSDGKDIAEIEGVVRKGDRTFAVLDVDGVGGFSGKDVVLPLSQLHMSGDKIAVNMTKNQLQGLEKWQKDQYEDIKGALK</sequence>
<keyword evidence="1" id="KW-0732">Signal</keyword>
<dbReference type="SUPFAM" id="SSF50346">
    <property type="entry name" value="PRC-barrel domain"/>
    <property type="match status" value="1"/>
</dbReference>
<evidence type="ECO:0000313" key="3">
    <source>
        <dbReference type="EMBL" id="AIB15407.1"/>
    </source>
</evidence>
<evidence type="ECO:0000313" key="5">
    <source>
        <dbReference type="Proteomes" id="UP000027186"/>
    </source>
</evidence>
<dbReference type="Proteomes" id="UP000236268">
    <property type="component" value="Unassembled WGS sequence"/>
</dbReference>
<feature type="chain" id="PRO_5037802488" description="PRC-barrel domain-containing protein" evidence="1">
    <location>
        <begin position="22"/>
        <end position="137"/>
    </location>
</feature>
<accession>A0A060DRP1</accession>
<dbReference type="KEGG" id="abq:ABAZ39_26305"/>
<evidence type="ECO:0000313" key="6">
    <source>
        <dbReference type="Proteomes" id="UP000236268"/>
    </source>
</evidence>